<comment type="caution">
    <text evidence="10">The sequence shown here is derived from an EMBL/GenBank/DDBJ whole genome shotgun (WGS) entry which is preliminary data.</text>
</comment>
<dbReference type="PANTHER" id="PTHR32063">
    <property type="match status" value="1"/>
</dbReference>
<evidence type="ECO:0000256" key="1">
    <source>
        <dbReference type="ARBA" id="ARBA00004429"/>
    </source>
</evidence>
<evidence type="ECO:0000256" key="2">
    <source>
        <dbReference type="ARBA" id="ARBA00010942"/>
    </source>
</evidence>
<evidence type="ECO:0000256" key="8">
    <source>
        <dbReference type="ARBA" id="ARBA00023136"/>
    </source>
</evidence>
<dbReference type="FunFam" id="1.20.1640.10:FF:000001">
    <property type="entry name" value="Efflux pump membrane transporter"/>
    <property type="match status" value="1"/>
</dbReference>
<dbReference type="SUPFAM" id="SSF82866">
    <property type="entry name" value="Multidrug efflux transporter AcrB transmembrane domain"/>
    <property type="match status" value="2"/>
</dbReference>
<accession>A0A2N5XNJ5</accession>
<dbReference type="Gene3D" id="3.30.70.1320">
    <property type="entry name" value="Multidrug efflux transporter AcrB pore domain like"/>
    <property type="match status" value="1"/>
</dbReference>
<dbReference type="GO" id="GO:0042910">
    <property type="term" value="F:xenobiotic transmembrane transporter activity"/>
    <property type="evidence" value="ECO:0007669"/>
    <property type="project" value="TreeGrafter"/>
</dbReference>
<evidence type="ECO:0000256" key="6">
    <source>
        <dbReference type="ARBA" id="ARBA00022692"/>
    </source>
</evidence>
<feature type="transmembrane region" description="Helical" evidence="9">
    <location>
        <begin position="543"/>
        <end position="560"/>
    </location>
</feature>
<protein>
    <recommendedName>
        <fullName evidence="9">Efflux pump membrane transporter</fullName>
    </recommendedName>
</protein>
<dbReference type="InterPro" id="IPR001036">
    <property type="entry name" value="Acrflvin-R"/>
</dbReference>
<dbReference type="AlphaFoldDB" id="A0A2N5XNJ5"/>
<feature type="transmembrane region" description="Helical" evidence="9">
    <location>
        <begin position="928"/>
        <end position="951"/>
    </location>
</feature>
<dbReference type="GO" id="GO:0005886">
    <property type="term" value="C:plasma membrane"/>
    <property type="evidence" value="ECO:0007669"/>
    <property type="project" value="UniProtKB-SubCell"/>
</dbReference>
<feature type="transmembrane region" description="Helical" evidence="9">
    <location>
        <begin position="348"/>
        <end position="367"/>
    </location>
</feature>
<dbReference type="OrthoDB" id="9807350at2"/>
<keyword evidence="8 9" id="KW-0472">Membrane</keyword>
<evidence type="ECO:0000256" key="3">
    <source>
        <dbReference type="ARBA" id="ARBA00022448"/>
    </source>
</evidence>
<dbReference type="InterPro" id="IPR004764">
    <property type="entry name" value="MdtF-like"/>
</dbReference>
<dbReference type="NCBIfam" id="NF000282">
    <property type="entry name" value="RND_permease_1"/>
    <property type="match status" value="1"/>
</dbReference>
<proteinExistence type="inferred from homology"/>
<dbReference type="Proteomes" id="UP000234881">
    <property type="component" value="Unassembled WGS sequence"/>
</dbReference>
<comment type="similarity">
    <text evidence="2 9">Belongs to the resistance-nodulation-cell division (RND) (TC 2.A.6) family.</text>
</comment>
<dbReference type="PANTHER" id="PTHR32063:SF32">
    <property type="entry name" value="AMINOGLYCOSIDE EFFLUX PUMP-RELATED"/>
    <property type="match status" value="1"/>
</dbReference>
<dbReference type="GO" id="GO:0009636">
    <property type="term" value="P:response to toxic substance"/>
    <property type="evidence" value="ECO:0007669"/>
    <property type="project" value="UniProtKB-ARBA"/>
</dbReference>
<dbReference type="Gene3D" id="3.30.2090.10">
    <property type="entry name" value="Multidrug efflux transporter AcrB TolC docking domain, DN and DC subdomains"/>
    <property type="match status" value="2"/>
</dbReference>
<feature type="transmembrane region" description="Helical" evidence="9">
    <location>
        <begin position="878"/>
        <end position="895"/>
    </location>
</feature>
<feature type="transmembrane region" description="Helical" evidence="9">
    <location>
        <begin position="902"/>
        <end position="922"/>
    </location>
</feature>
<dbReference type="Gene3D" id="3.30.70.1430">
    <property type="entry name" value="Multidrug efflux transporter AcrB pore domain"/>
    <property type="match status" value="2"/>
</dbReference>
<dbReference type="Pfam" id="PF00873">
    <property type="entry name" value="ACR_tran"/>
    <property type="match status" value="1"/>
</dbReference>
<feature type="transmembrane region" description="Helical" evidence="9">
    <location>
        <begin position="400"/>
        <end position="421"/>
    </location>
</feature>
<evidence type="ECO:0000256" key="7">
    <source>
        <dbReference type="ARBA" id="ARBA00022989"/>
    </source>
</evidence>
<comment type="caution">
    <text evidence="9">Lacks conserved residue(s) required for the propagation of feature annotation.</text>
</comment>
<dbReference type="EMBL" id="PKUQ01000033">
    <property type="protein sequence ID" value="PLW76074.1"/>
    <property type="molecule type" value="Genomic_DNA"/>
</dbReference>
<keyword evidence="4" id="KW-1003">Cell membrane</keyword>
<evidence type="ECO:0000256" key="9">
    <source>
        <dbReference type="RuleBase" id="RU364070"/>
    </source>
</evidence>
<feature type="transmembrane region" description="Helical" evidence="9">
    <location>
        <begin position="972"/>
        <end position="992"/>
    </location>
</feature>
<dbReference type="Gene3D" id="1.20.1640.10">
    <property type="entry name" value="Multidrug efflux transporter AcrB transmembrane domain"/>
    <property type="match status" value="2"/>
</dbReference>
<evidence type="ECO:0000313" key="11">
    <source>
        <dbReference type="Proteomes" id="UP000234881"/>
    </source>
</evidence>
<dbReference type="PRINTS" id="PR00702">
    <property type="entry name" value="ACRIFLAVINRP"/>
</dbReference>
<dbReference type="NCBIfam" id="TIGR00915">
    <property type="entry name" value="2A0602"/>
    <property type="match status" value="1"/>
</dbReference>
<feature type="transmembrane region" description="Helical" evidence="9">
    <location>
        <begin position="442"/>
        <end position="466"/>
    </location>
</feature>
<dbReference type="FunFam" id="3.30.70.1430:FF:000002">
    <property type="entry name" value="Efflux pump membrane transporter"/>
    <property type="match status" value="1"/>
</dbReference>
<dbReference type="SUPFAM" id="SSF82714">
    <property type="entry name" value="Multidrug efflux transporter AcrB TolC docking domain, DN and DC subdomains"/>
    <property type="match status" value="2"/>
</dbReference>
<gene>
    <name evidence="10" type="ORF">C0081_16530</name>
</gene>
<feature type="transmembrane region" description="Helical" evidence="9">
    <location>
        <begin position="478"/>
        <end position="505"/>
    </location>
</feature>
<evidence type="ECO:0000313" key="10">
    <source>
        <dbReference type="EMBL" id="PLW76074.1"/>
    </source>
</evidence>
<keyword evidence="6 9" id="KW-0812">Transmembrane</keyword>
<dbReference type="Gene3D" id="3.30.70.1440">
    <property type="entry name" value="Multidrug efflux transporter AcrB pore domain"/>
    <property type="match status" value="1"/>
</dbReference>
<organism evidence="10 11">
    <name type="scientific">Cohaesibacter celericrescens</name>
    <dbReference type="NCBI Taxonomy" id="2067669"/>
    <lineage>
        <taxon>Bacteria</taxon>
        <taxon>Pseudomonadati</taxon>
        <taxon>Pseudomonadota</taxon>
        <taxon>Alphaproteobacteria</taxon>
        <taxon>Hyphomicrobiales</taxon>
        <taxon>Cohaesibacteraceae</taxon>
    </lineage>
</organism>
<reference evidence="10 11" key="1">
    <citation type="submission" date="2018-01" db="EMBL/GenBank/DDBJ databases">
        <title>The draft genome sequence of Cohaesibacter sp. H1304.</title>
        <authorList>
            <person name="Wang N.-N."/>
            <person name="Du Z.-J."/>
        </authorList>
    </citation>
    <scope>NUCLEOTIDE SEQUENCE [LARGE SCALE GENOMIC DNA]</scope>
    <source>
        <strain evidence="10 11">H1304</strain>
    </source>
</reference>
<evidence type="ECO:0000256" key="4">
    <source>
        <dbReference type="ARBA" id="ARBA00022475"/>
    </source>
</evidence>
<dbReference type="SUPFAM" id="SSF82693">
    <property type="entry name" value="Multidrug efflux transporter AcrB pore domain, PN1, PN2, PC1 and PC2 subdomains"/>
    <property type="match status" value="4"/>
</dbReference>
<comment type="subcellular location">
    <subcellularLocation>
        <location evidence="1 9">Cell inner membrane</location>
        <topology evidence="1 9">Multi-pass membrane protein</topology>
    </subcellularLocation>
</comment>
<keyword evidence="3 9" id="KW-0813">Transport</keyword>
<keyword evidence="11" id="KW-1185">Reference proteome</keyword>
<keyword evidence="5 9" id="KW-0997">Cell inner membrane</keyword>
<keyword evidence="7 9" id="KW-1133">Transmembrane helix</keyword>
<feature type="transmembrane region" description="Helical" evidence="9">
    <location>
        <begin position="374"/>
        <end position="394"/>
    </location>
</feature>
<sequence>MNMSFPRNAVASFFIARPVFAIVLAISTMLAGIMGIYSLSIAQYPDIAPVTIRVSASYTGATAEAVENSVTKKIESAMTGFNDLLYMESTSSTGSASLTLTFSNDVDPEIAQVQVQNKLSSVESQLPDAVQNAGVRVNRSPSGILMIGNIVSSDGRYSSDELSDIMSSQVEDRIERLDGVGSVQSFGAGYAIRIWLDPAAMEKYQLTPSDVTSAISGQNVQVAAGSIGASPVIKGQQLKASIIVRKQMSTVDQFKRITLKTASDGAIVRLIDVARVEIGLESYGQSTTYNGMPSAGFGVQLASGANAITTAQLVHSELDSLKNSLPQGVEVAYSYETTPFVELSIEKVIHTLIEAIALVFLVLLLFLQNFRATLIPMIAVPVVLMGTFGVLAALGYSINMLTMFAMVLAIGLLVDDAIVVVENVERIMRDEKLPPREATEKSMGEITSALIGIALVLTAVFIPMAFFSGSVGVIYRQFSVTIASAMILSVLVAVILTPALCAILLKPTHGGLITRLFGWFDRGFERLTGGYAQIVAKLVVRPLRMFAVFAAMLFAAYQLYANLPTSFFPNEDQGVLMTQITLPDGANAARTQAVIDTVEAYFLTQEKDAVQSVFMTLGFGFGGSGENQAMAFVRLKDFDLREDDSLSASAVIARASANFSKIRDAEVFVLAPPAIQGLGQTNGFSMYLEDTANNGRTALRATGNMLADSAQGNALVSNIRGNTRTLEAQLSIHIDEEKAAALGVDVSDIDSLINTAFSGTNVNDFVYKGEIKPVYVQADAPYRMQPDDINLWSVKNSTGDMVPFSAFATTEWVQGSPSLARFNGTAAISINGSAASGASSGDAMDEAAKLVADLDGGYSSSWSGLSYQERLAGSQETLLYAVSLVVVFLCLAALYESWSIPFSVILAVPVGVFGALLFAWAFDQSNDVYFKVGLLTTIGLTAKNAILIVEFARDLMAQGKNAVDAITHAARLRLRPIVMTSLAFILGVLPLARATGAGSAAQNAIGLGVMGGMISATLFGVFFVPFLFTTIAKMTGAKITGTGMTEQANQLAPTDGTSIAQTTEIDV</sequence>
<evidence type="ECO:0000256" key="5">
    <source>
        <dbReference type="ARBA" id="ARBA00022519"/>
    </source>
</evidence>
<dbReference type="InterPro" id="IPR027463">
    <property type="entry name" value="AcrB_DN_DC_subdom"/>
</dbReference>
<dbReference type="FunFam" id="3.30.70.1430:FF:000001">
    <property type="entry name" value="Efflux pump membrane transporter"/>
    <property type="match status" value="1"/>
</dbReference>
<dbReference type="GO" id="GO:0015562">
    <property type="term" value="F:efflux transmembrane transporter activity"/>
    <property type="evidence" value="ECO:0007669"/>
    <property type="project" value="InterPro"/>
</dbReference>
<feature type="transmembrane region" description="Helical" evidence="9">
    <location>
        <begin position="1004"/>
        <end position="1028"/>
    </location>
</feature>
<name>A0A2N5XNJ5_9HYPH</name>